<dbReference type="PANTHER" id="PTHR43790:SF3">
    <property type="entry name" value="D-ALLOSE IMPORT ATP-BINDING PROTEIN ALSA-RELATED"/>
    <property type="match status" value="1"/>
</dbReference>
<dbReference type="InterPro" id="IPR003439">
    <property type="entry name" value="ABC_transporter-like_ATP-bd"/>
</dbReference>
<dbReference type="PANTHER" id="PTHR43790">
    <property type="entry name" value="CARBOHYDRATE TRANSPORT ATP-BINDING PROTEIN MG119-RELATED"/>
    <property type="match status" value="1"/>
</dbReference>
<evidence type="ECO:0000256" key="5">
    <source>
        <dbReference type="ARBA" id="ARBA00022741"/>
    </source>
</evidence>
<dbReference type="InterPro" id="IPR050107">
    <property type="entry name" value="ABC_carbohydrate_import_ATPase"/>
</dbReference>
<name>A0ABS8D4W0_9NEIS</name>
<evidence type="ECO:0000259" key="9">
    <source>
        <dbReference type="PROSITE" id="PS50893"/>
    </source>
</evidence>
<reference evidence="10" key="1">
    <citation type="submission" date="2021-10" db="EMBL/GenBank/DDBJ databases">
        <title>The complete genome sequence of Leeia sp. TBRC 13508.</title>
        <authorList>
            <person name="Charoenyingcharoen P."/>
            <person name="Yukphan P."/>
        </authorList>
    </citation>
    <scope>NUCLEOTIDE SEQUENCE</scope>
    <source>
        <strain evidence="10">TBRC 13508</strain>
    </source>
</reference>
<dbReference type="InterPro" id="IPR017871">
    <property type="entry name" value="ABC_transporter-like_CS"/>
</dbReference>
<dbReference type="Pfam" id="PF00005">
    <property type="entry name" value="ABC_tran"/>
    <property type="match status" value="2"/>
</dbReference>
<dbReference type="EMBL" id="JAJBZT010000003">
    <property type="protein sequence ID" value="MCB6183264.1"/>
    <property type="molecule type" value="Genomic_DNA"/>
</dbReference>
<sequence length="510" mass="55684">MTSSALFHASGIGKHYAGPVLQHIDLTLHAGEVLALTGENGAGKSTLSKIIAGLVTPTSGVMLLDGKDFRPDSRKSAEQQGVRMVLQELGLISTLTVAENLLLDRLPNRGGFIRKQAMLDLAKKQMETIGLGHIDPETPVSQLGIGHQQMVEIARNLVGNCKVLILDEPSAMLTNREVEHLFEQIEKLKARGVGIIYISHRLDELEKIADRVTVLRDGHLIETRPMKTTTQDEIVRLMVGKDVQESMDRPRRPTSGLALSCKHLSRGSAVKDVSLDLHNGEILGIAGLVGSGRTELLRLIFGADQRDSGEIALKNQSIPMKHSPVKAVKAGIGLVTEDRKAQGLLLSQSIRVNTTLANLPDVSQRTWLQAAKEIRLVSEMRELLGIRSHSIEQTTGELSGGNQQKVVFARWIHRNCDVLLLDEPTRGVDIGARADIYKEMDKMAANGKALLMVSSDLRELMSVCDRIAVMSAGKLITIFERGSWSQQALLEAAFSEYSSMKHGAATAQTH</sequence>
<keyword evidence="8" id="KW-0472">Membrane</keyword>
<evidence type="ECO:0000256" key="1">
    <source>
        <dbReference type="ARBA" id="ARBA00022448"/>
    </source>
</evidence>
<keyword evidence="5" id="KW-0547">Nucleotide-binding</keyword>
<dbReference type="PROSITE" id="PS00211">
    <property type="entry name" value="ABC_TRANSPORTER_1"/>
    <property type="match status" value="1"/>
</dbReference>
<dbReference type="Gene3D" id="3.40.50.300">
    <property type="entry name" value="P-loop containing nucleotide triphosphate hydrolases"/>
    <property type="match status" value="2"/>
</dbReference>
<dbReference type="SMART" id="SM00382">
    <property type="entry name" value="AAA"/>
    <property type="match status" value="2"/>
</dbReference>
<evidence type="ECO:0000256" key="4">
    <source>
        <dbReference type="ARBA" id="ARBA00022737"/>
    </source>
</evidence>
<evidence type="ECO:0000313" key="11">
    <source>
        <dbReference type="Proteomes" id="UP001165395"/>
    </source>
</evidence>
<evidence type="ECO:0000313" key="10">
    <source>
        <dbReference type="EMBL" id="MCB6183264.1"/>
    </source>
</evidence>
<evidence type="ECO:0000256" key="6">
    <source>
        <dbReference type="ARBA" id="ARBA00022840"/>
    </source>
</evidence>
<feature type="domain" description="ABC transporter" evidence="9">
    <location>
        <begin position="1"/>
        <end position="242"/>
    </location>
</feature>
<evidence type="ECO:0000256" key="3">
    <source>
        <dbReference type="ARBA" id="ARBA00022597"/>
    </source>
</evidence>
<evidence type="ECO:0000256" key="8">
    <source>
        <dbReference type="ARBA" id="ARBA00023136"/>
    </source>
</evidence>
<dbReference type="PROSITE" id="PS50893">
    <property type="entry name" value="ABC_TRANSPORTER_2"/>
    <property type="match status" value="2"/>
</dbReference>
<dbReference type="GO" id="GO:0005524">
    <property type="term" value="F:ATP binding"/>
    <property type="evidence" value="ECO:0007669"/>
    <property type="project" value="UniProtKB-KW"/>
</dbReference>
<gene>
    <name evidence="10" type="ORF">LIN78_06875</name>
</gene>
<evidence type="ECO:0000256" key="2">
    <source>
        <dbReference type="ARBA" id="ARBA00022475"/>
    </source>
</evidence>
<dbReference type="SUPFAM" id="SSF52540">
    <property type="entry name" value="P-loop containing nucleoside triphosphate hydrolases"/>
    <property type="match status" value="2"/>
</dbReference>
<dbReference type="RefSeq" id="WP_227179868.1">
    <property type="nucleotide sequence ID" value="NZ_JAJBZT010000003.1"/>
</dbReference>
<keyword evidence="11" id="KW-1185">Reference proteome</keyword>
<evidence type="ECO:0000256" key="7">
    <source>
        <dbReference type="ARBA" id="ARBA00022967"/>
    </source>
</evidence>
<dbReference type="CDD" id="cd03216">
    <property type="entry name" value="ABC_Carb_Monos_I"/>
    <property type="match status" value="1"/>
</dbReference>
<protein>
    <submittedName>
        <fullName evidence="10">Sugar ABC transporter ATP-binding protein</fullName>
    </submittedName>
</protein>
<dbReference type="Proteomes" id="UP001165395">
    <property type="component" value="Unassembled WGS sequence"/>
</dbReference>
<keyword evidence="4" id="KW-0677">Repeat</keyword>
<organism evidence="10 11">
    <name type="scientific">Leeia speluncae</name>
    <dbReference type="NCBI Taxonomy" id="2884804"/>
    <lineage>
        <taxon>Bacteria</taxon>
        <taxon>Pseudomonadati</taxon>
        <taxon>Pseudomonadota</taxon>
        <taxon>Betaproteobacteria</taxon>
        <taxon>Neisseriales</taxon>
        <taxon>Leeiaceae</taxon>
        <taxon>Leeia</taxon>
    </lineage>
</organism>
<accession>A0ABS8D4W0</accession>
<feature type="domain" description="ABC transporter" evidence="9">
    <location>
        <begin position="252"/>
        <end position="497"/>
    </location>
</feature>
<dbReference type="CDD" id="cd03215">
    <property type="entry name" value="ABC_Carb_Monos_II"/>
    <property type="match status" value="1"/>
</dbReference>
<keyword evidence="1" id="KW-0813">Transport</keyword>
<dbReference type="InterPro" id="IPR027417">
    <property type="entry name" value="P-loop_NTPase"/>
</dbReference>
<dbReference type="InterPro" id="IPR003593">
    <property type="entry name" value="AAA+_ATPase"/>
</dbReference>
<proteinExistence type="predicted"/>
<keyword evidence="3" id="KW-0762">Sugar transport</keyword>
<keyword evidence="6 10" id="KW-0067">ATP-binding</keyword>
<keyword evidence="2" id="KW-1003">Cell membrane</keyword>
<keyword evidence="7" id="KW-1278">Translocase</keyword>
<comment type="caution">
    <text evidence="10">The sequence shown here is derived from an EMBL/GenBank/DDBJ whole genome shotgun (WGS) entry which is preliminary data.</text>
</comment>